<keyword evidence="1" id="KW-0472">Membrane</keyword>
<reference evidence="3" key="1">
    <citation type="journal article" date="2019" name="Int. J. Syst. Evol. Microbiol.">
        <title>The Global Catalogue of Microorganisms (GCM) 10K type strain sequencing project: providing services to taxonomists for standard genome sequencing and annotation.</title>
        <authorList>
            <consortium name="The Broad Institute Genomics Platform"/>
            <consortium name="The Broad Institute Genome Sequencing Center for Infectious Disease"/>
            <person name="Wu L."/>
            <person name="Ma J."/>
        </authorList>
    </citation>
    <scope>NUCLEOTIDE SEQUENCE [LARGE SCALE GENOMIC DNA]</scope>
    <source>
        <strain evidence="3">JCM 4505</strain>
    </source>
</reference>
<keyword evidence="3" id="KW-1185">Reference proteome</keyword>
<evidence type="ECO:0000256" key="1">
    <source>
        <dbReference type="SAM" id="Phobius"/>
    </source>
</evidence>
<evidence type="ECO:0000313" key="2">
    <source>
        <dbReference type="EMBL" id="GAA0327323.1"/>
    </source>
</evidence>
<accession>A0ABP3FY36</accession>
<sequence>MNPATLLLTLGGISLVAGATFALNVRGAADAMERYAAANAELAMHSRGELGPPKRVMSKQVYRYMGTVVALGGLVLTLGGLLELAA</sequence>
<evidence type="ECO:0000313" key="3">
    <source>
        <dbReference type="Proteomes" id="UP001501867"/>
    </source>
</evidence>
<proteinExistence type="predicted"/>
<organism evidence="2 3">
    <name type="scientific">Streptomyces polychromogenes</name>
    <dbReference type="NCBI Taxonomy" id="67342"/>
    <lineage>
        <taxon>Bacteria</taxon>
        <taxon>Bacillati</taxon>
        <taxon>Actinomycetota</taxon>
        <taxon>Actinomycetes</taxon>
        <taxon>Kitasatosporales</taxon>
        <taxon>Streptomycetaceae</taxon>
        <taxon>Streptomyces</taxon>
    </lineage>
</organism>
<dbReference type="RefSeq" id="WP_344170864.1">
    <property type="nucleotide sequence ID" value="NZ_BAAABV010000043.1"/>
</dbReference>
<dbReference type="EMBL" id="BAAABV010000043">
    <property type="protein sequence ID" value="GAA0327323.1"/>
    <property type="molecule type" value="Genomic_DNA"/>
</dbReference>
<comment type="caution">
    <text evidence="2">The sequence shown here is derived from an EMBL/GenBank/DDBJ whole genome shotgun (WGS) entry which is preliminary data.</text>
</comment>
<keyword evidence="1" id="KW-1133">Transmembrane helix</keyword>
<protein>
    <submittedName>
        <fullName evidence="2">Uncharacterized protein</fullName>
    </submittedName>
</protein>
<dbReference type="Proteomes" id="UP001501867">
    <property type="component" value="Unassembled WGS sequence"/>
</dbReference>
<keyword evidence="1" id="KW-0812">Transmembrane</keyword>
<feature type="transmembrane region" description="Helical" evidence="1">
    <location>
        <begin position="61"/>
        <end position="82"/>
    </location>
</feature>
<name>A0ABP3FY36_9ACTN</name>
<gene>
    <name evidence="2" type="ORF">GCM10010302_77920</name>
</gene>